<organism evidence="1">
    <name type="scientific">Faucicola osloensis</name>
    <name type="common">Moraxella osloensis</name>
    <dbReference type="NCBI Taxonomy" id="34062"/>
    <lineage>
        <taxon>Bacteria</taxon>
        <taxon>Pseudomonadati</taxon>
        <taxon>Pseudomonadota</taxon>
        <taxon>Gammaproteobacteria</taxon>
        <taxon>Moraxellales</taxon>
        <taxon>Moraxellaceae</taxon>
        <taxon>Faucicola</taxon>
    </lineage>
</organism>
<dbReference type="AlphaFoldDB" id="A0AAW6TJW9"/>
<evidence type="ECO:0000313" key="1">
    <source>
        <dbReference type="EMBL" id="MDI4510975.1"/>
    </source>
</evidence>
<comment type="caution">
    <text evidence="1">The sequence shown here is derived from an EMBL/GenBank/DDBJ whole genome shotgun (WGS) entry which is preliminary data.</text>
</comment>
<sequence length="71" mass="7746">MSESLHTVTCQVVNTIGTVSLSLARAYDSLAQTADNYADIGILKMLDLATSRNDADQALLSIEKIELQEFK</sequence>
<gene>
    <name evidence="1" type="ORF">E6P75_12315</name>
</gene>
<dbReference type="EMBL" id="SSCJ01000018">
    <property type="protein sequence ID" value="MDI4510975.1"/>
    <property type="molecule type" value="Genomic_DNA"/>
</dbReference>
<protein>
    <submittedName>
        <fullName evidence="1">Uncharacterized protein</fullName>
    </submittedName>
</protein>
<name>A0AAW6TJW9_FAUOS</name>
<reference evidence="1" key="1">
    <citation type="submission" date="2019-04" db="EMBL/GenBank/DDBJ databases">
        <title>Moraxella osloensis CCUG 73412, isolated from corneal scrapings as causative agent of keratitis.</title>
        <authorList>
            <person name="Connolly G."/>
            <person name="Jaen-Luchoro D."/>
            <person name="Pinyeiro-Iglesias B."/>
            <person name="Curry A."/>
            <person name="Knowles S."/>
            <person name="Moore E.R.B."/>
        </authorList>
    </citation>
    <scope>NUCLEOTIDE SEQUENCE</scope>
    <source>
        <strain evidence="1">CCUG 73412</strain>
    </source>
</reference>
<accession>A0AAW6TJW9</accession>
<proteinExistence type="predicted"/>